<protein>
    <submittedName>
        <fullName evidence="2">Uncharacterized protein</fullName>
    </submittedName>
</protein>
<name>A0ABM9DVN3_9HYPH</name>
<proteinExistence type="predicted"/>
<gene>
    <name evidence="2" type="ORF">MES5069_270050</name>
</gene>
<keyword evidence="1" id="KW-0812">Transmembrane</keyword>
<dbReference type="EMBL" id="CAKXZT010000121">
    <property type="protein sequence ID" value="CAH2400796.1"/>
    <property type="molecule type" value="Genomic_DNA"/>
</dbReference>
<evidence type="ECO:0000313" key="2">
    <source>
        <dbReference type="EMBL" id="CAH2400796.1"/>
    </source>
</evidence>
<evidence type="ECO:0000313" key="3">
    <source>
        <dbReference type="Proteomes" id="UP001153050"/>
    </source>
</evidence>
<sequence>MLGRKEELAAIRRLGRLSDLAKPARRHAVDAWRFYVGCASLRGLHRRPRYGLAIITTATLDFICGSILSWYQSWALAYVAAAMHIAVKMNLRMAFLKYSACAAHDGYAH</sequence>
<accession>A0ABM9DVN3</accession>
<keyword evidence="3" id="KW-1185">Reference proteome</keyword>
<comment type="caution">
    <text evidence="2">The sequence shown here is derived from an EMBL/GenBank/DDBJ whole genome shotgun (WGS) entry which is preliminary data.</text>
</comment>
<dbReference type="Proteomes" id="UP001153050">
    <property type="component" value="Unassembled WGS sequence"/>
</dbReference>
<keyword evidence="1" id="KW-1133">Transmembrane helix</keyword>
<evidence type="ECO:0000256" key="1">
    <source>
        <dbReference type="SAM" id="Phobius"/>
    </source>
</evidence>
<feature type="transmembrane region" description="Helical" evidence="1">
    <location>
        <begin position="50"/>
        <end position="68"/>
    </location>
</feature>
<reference evidence="2 3" key="1">
    <citation type="submission" date="2022-03" db="EMBL/GenBank/DDBJ databases">
        <authorList>
            <person name="Brunel B."/>
        </authorList>
    </citation>
    <scope>NUCLEOTIDE SEQUENCE [LARGE SCALE GENOMIC DNA]</scope>
    <source>
        <strain evidence="2">STM5069sample</strain>
    </source>
</reference>
<organism evidence="2 3">
    <name type="scientific">Mesorhizobium escarrei</name>
    <dbReference type="NCBI Taxonomy" id="666018"/>
    <lineage>
        <taxon>Bacteria</taxon>
        <taxon>Pseudomonadati</taxon>
        <taxon>Pseudomonadota</taxon>
        <taxon>Alphaproteobacteria</taxon>
        <taxon>Hyphomicrobiales</taxon>
        <taxon>Phyllobacteriaceae</taxon>
        <taxon>Mesorhizobium</taxon>
    </lineage>
</organism>
<feature type="transmembrane region" description="Helical" evidence="1">
    <location>
        <begin position="74"/>
        <end position="91"/>
    </location>
</feature>
<keyword evidence="1" id="KW-0472">Membrane</keyword>